<organism evidence="2 3">
    <name type="scientific">Lactiplantibacillus brownii</name>
    <dbReference type="NCBI Taxonomy" id="3069269"/>
    <lineage>
        <taxon>Bacteria</taxon>
        <taxon>Bacillati</taxon>
        <taxon>Bacillota</taxon>
        <taxon>Bacilli</taxon>
        <taxon>Lactobacillales</taxon>
        <taxon>Lactobacillaceae</taxon>
        <taxon>Lactiplantibacillus</taxon>
    </lineage>
</organism>
<keyword evidence="3" id="KW-1185">Reference proteome</keyword>
<accession>A0ABU1A5H7</accession>
<dbReference type="InterPro" id="IPR001387">
    <property type="entry name" value="Cro/C1-type_HTH"/>
</dbReference>
<protein>
    <submittedName>
        <fullName evidence="2">Rgg/GadR/MutR family transcriptional regulator</fullName>
    </submittedName>
</protein>
<dbReference type="InterPro" id="IPR010982">
    <property type="entry name" value="Lambda_DNA-bd_dom_sf"/>
</dbReference>
<dbReference type="CDD" id="cd00093">
    <property type="entry name" value="HTH_XRE"/>
    <property type="match status" value="1"/>
</dbReference>
<dbReference type="SUPFAM" id="SSF47413">
    <property type="entry name" value="lambda repressor-like DNA-binding domains"/>
    <property type="match status" value="1"/>
</dbReference>
<name>A0ABU1A5H7_9LACO</name>
<dbReference type="PANTHER" id="PTHR37038">
    <property type="entry name" value="TRANSCRIPTIONAL REGULATOR-RELATED"/>
    <property type="match status" value="1"/>
</dbReference>
<dbReference type="InterPro" id="IPR053163">
    <property type="entry name" value="HTH-type_regulator_Rgg"/>
</dbReference>
<comment type="caution">
    <text evidence="2">The sequence shown here is derived from an EMBL/GenBank/DDBJ whole genome shotgun (WGS) entry which is preliminary data.</text>
</comment>
<feature type="domain" description="HTH cro/C1-type" evidence="1">
    <location>
        <begin position="7"/>
        <end position="60"/>
    </location>
</feature>
<dbReference type="EMBL" id="JAVCWF010000001">
    <property type="protein sequence ID" value="MDQ7936242.1"/>
    <property type="molecule type" value="Genomic_DNA"/>
</dbReference>
<dbReference type="NCBIfam" id="TIGR01716">
    <property type="entry name" value="RGG_Cterm"/>
    <property type="match status" value="1"/>
</dbReference>
<evidence type="ECO:0000313" key="3">
    <source>
        <dbReference type="Proteomes" id="UP001227831"/>
    </source>
</evidence>
<sequence length="284" mass="33513">MKTGETIEYLRQRKNISLTAICGTEISRQNYYRISHDQVNTSITKFRFILEKLNVTFDEFYFIKENFNQEKIFLDYTKAQNEFENKNIQALTNMIKEYAAIKNNSTRELHLYCLLVILKKKLQHKSDETCEQILHDYLIRIETWTHYETVLFNNCMFIFSTDFINVVIFKTLSNLSAYSSLRSYGSESFRMLVNVLILSIDRHEWTTATSVLQKMRQITLADDLVFEHACLRFFNNLLAFIQGETTDTSHYEEVIQALKFLGSNKLALIFTTYLKESTNQLTHI</sequence>
<evidence type="ECO:0000259" key="1">
    <source>
        <dbReference type="PROSITE" id="PS50943"/>
    </source>
</evidence>
<dbReference type="Gene3D" id="1.10.260.40">
    <property type="entry name" value="lambda repressor-like DNA-binding domains"/>
    <property type="match status" value="1"/>
</dbReference>
<proteinExistence type="predicted"/>
<dbReference type="Pfam" id="PF21259">
    <property type="entry name" value="Rgg_C"/>
    <property type="match status" value="1"/>
</dbReference>
<dbReference type="RefSeq" id="WP_308702081.1">
    <property type="nucleotide sequence ID" value="NZ_JAVCWF010000001.1"/>
</dbReference>
<evidence type="ECO:0000313" key="2">
    <source>
        <dbReference type="EMBL" id="MDQ7936242.1"/>
    </source>
</evidence>
<dbReference type="PROSITE" id="PS50943">
    <property type="entry name" value="HTH_CROC1"/>
    <property type="match status" value="1"/>
</dbReference>
<gene>
    <name evidence="2" type="ORF">RA086_01075</name>
</gene>
<reference evidence="2 3" key="1">
    <citation type="journal article" date="2023" name="Int. J. Syst. Evol. Microbiol.">
        <title>Lactiplantibacillus brownii sp. nov., a novel psychrotolerant species isolated from sauerkraut.</title>
        <authorList>
            <person name="Heng Y.C."/>
            <person name="Silvaraju S."/>
            <person name="Lee J.K.Y."/>
            <person name="Kittelmann S."/>
        </authorList>
    </citation>
    <scope>NUCLEOTIDE SEQUENCE [LARGE SCALE GENOMIC DNA]</scope>
    <source>
        <strain evidence="2 3">WILCCON 0030</strain>
    </source>
</reference>
<dbReference type="InterPro" id="IPR010057">
    <property type="entry name" value="Transcription_activator_Rgg_C"/>
</dbReference>
<dbReference type="Proteomes" id="UP001227831">
    <property type="component" value="Unassembled WGS sequence"/>
</dbReference>